<name>A0A915CRR9_9BILA</name>
<evidence type="ECO:0000313" key="9">
    <source>
        <dbReference type="Proteomes" id="UP000887574"/>
    </source>
</evidence>
<proteinExistence type="predicted"/>
<organism evidence="9 10">
    <name type="scientific">Ditylenchus dipsaci</name>
    <dbReference type="NCBI Taxonomy" id="166011"/>
    <lineage>
        <taxon>Eukaryota</taxon>
        <taxon>Metazoa</taxon>
        <taxon>Ecdysozoa</taxon>
        <taxon>Nematoda</taxon>
        <taxon>Chromadorea</taxon>
        <taxon>Rhabditida</taxon>
        <taxon>Tylenchina</taxon>
        <taxon>Tylenchomorpha</taxon>
        <taxon>Sphaerularioidea</taxon>
        <taxon>Anguinidae</taxon>
        <taxon>Anguininae</taxon>
        <taxon>Ditylenchus</taxon>
    </lineage>
</organism>
<dbReference type="GO" id="GO:0000978">
    <property type="term" value="F:RNA polymerase II cis-regulatory region sequence-specific DNA binding"/>
    <property type="evidence" value="ECO:0007669"/>
    <property type="project" value="TreeGrafter"/>
</dbReference>
<protein>
    <submittedName>
        <fullName evidence="10">Homeobox domain-containing protein</fullName>
    </submittedName>
</protein>
<dbReference type="PRINTS" id="PR00024">
    <property type="entry name" value="HOMEOBOX"/>
</dbReference>
<dbReference type="InterPro" id="IPR000047">
    <property type="entry name" value="HTH_motif"/>
</dbReference>
<keyword evidence="9" id="KW-1185">Reference proteome</keyword>
<evidence type="ECO:0000256" key="5">
    <source>
        <dbReference type="PROSITE-ProRule" id="PRU00108"/>
    </source>
</evidence>
<dbReference type="PANTHER" id="PTHR24327:SF81">
    <property type="entry name" value="HOMEOTIC PROTEIN DISTAL-LESS-RELATED"/>
    <property type="match status" value="1"/>
</dbReference>
<accession>A0A915CRR9</accession>
<feature type="compositionally biased region" description="Low complexity" evidence="7">
    <location>
        <begin position="1"/>
        <end position="20"/>
    </location>
</feature>
<evidence type="ECO:0000259" key="8">
    <source>
        <dbReference type="PROSITE" id="PS50071"/>
    </source>
</evidence>
<dbReference type="InterPro" id="IPR020479">
    <property type="entry name" value="HD_metazoa"/>
</dbReference>
<sequence>MSNNSSTSNENNNSSSGTSELMENGPANKWKLEQNSFGLESDQKPQFSTPGSQLLLEQQHQKAASFSDFVPNAAGVFDSSKLSGHLSHQNGGPNYGGIYSGVGAPTSSPYFYPAQAVTAAAAAAVFSGGAGMYSQNNSSQASNANHQFLYGGQPSSSPESFGNEPQTRIIEGSEVHINSKGKKTRKPRTIYSSHQLQQLQRRFTEAQYLALPDRAELANELGLSQTQVKIWFQNRRSKQKKQSRNGSNPERSSEDEESMRELSAPTLWTPLESCAVGLTPLMNNSTSGLAPSLAVSSIVPQIVSSVNEVLDGIGTSSSTSSITAMANSAAVAVGASSSMDMLSSSHIAHDPWNSGEPTATSLSNLPGTHPSLFHGLAGGSGHLSPSSSAALMHSQNHFGMAAPAFSHYNFGHYHHPTSPAFMLEGKHSSAATDPMAQMQMPNMEMMRNAYNYDATAAFYNSPYLNAPAAAAAQFHAGNPQYYSS</sequence>
<evidence type="ECO:0000256" key="4">
    <source>
        <dbReference type="ARBA" id="ARBA00023242"/>
    </source>
</evidence>
<evidence type="ECO:0000256" key="3">
    <source>
        <dbReference type="ARBA" id="ARBA00023155"/>
    </source>
</evidence>
<evidence type="ECO:0000313" key="10">
    <source>
        <dbReference type="WBParaSite" id="jg11919.2"/>
    </source>
</evidence>
<dbReference type="InterPro" id="IPR009057">
    <property type="entry name" value="Homeodomain-like_sf"/>
</dbReference>
<dbReference type="SUPFAM" id="SSF46689">
    <property type="entry name" value="Homeodomain-like"/>
    <property type="match status" value="1"/>
</dbReference>
<dbReference type="Proteomes" id="UP000887574">
    <property type="component" value="Unplaced"/>
</dbReference>
<dbReference type="WBParaSite" id="jg11919.2">
    <property type="protein sequence ID" value="jg11919.2"/>
    <property type="gene ID" value="jg11919"/>
</dbReference>
<dbReference type="AlphaFoldDB" id="A0A915CRR9"/>
<dbReference type="SMART" id="SM00389">
    <property type="entry name" value="HOX"/>
    <property type="match status" value="1"/>
</dbReference>
<evidence type="ECO:0000256" key="6">
    <source>
        <dbReference type="RuleBase" id="RU000682"/>
    </source>
</evidence>
<feature type="region of interest" description="Disordered" evidence="7">
    <location>
        <begin position="234"/>
        <end position="262"/>
    </location>
</feature>
<comment type="subcellular location">
    <subcellularLocation>
        <location evidence="1 5 6">Nucleus</location>
    </subcellularLocation>
</comment>
<dbReference type="PANTHER" id="PTHR24327">
    <property type="entry name" value="HOMEOBOX PROTEIN"/>
    <property type="match status" value="1"/>
</dbReference>
<dbReference type="GO" id="GO:0005634">
    <property type="term" value="C:nucleus"/>
    <property type="evidence" value="ECO:0007669"/>
    <property type="project" value="UniProtKB-SubCell"/>
</dbReference>
<dbReference type="GO" id="GO:0000981">
    <property type="term" value="F:DNA-binding transcription factor activity, RNA polymerase II-specific"/>
    <property type="evidence" value="ECO:0007669"/>
    <property type="project" value="InterPro"/>
</dbReference>
<feature type="region of interest" description="Disordered" evidence="7">
    <location>
        <begin position="1"/>
        <end position="58"/>
    </location>
</feature>
<dbReference type="InterPro" id="IPR050460">
    <property type="entry name" value="Distal-less_Homeobox_TF"/>
</dbReference>
<feature type="DNA-binding region" description="Homeobox" evidence="5">
    <location>
        <begin position="184"/>
        <end position="243"/>
    </location>
</feature>
<feature type="compositionally biased region" description="Polar residues" evidence="7">
    <location>
        <begin position="33"/>
        <end position="58"/>
    </location>
</feature>
<dbReference type="InterPro" id="IPR001356">
    <property type="entry name" value="HD"/>
</dbReference>
<dbReference type="PRINTS" id="PR00031">
    <property type="entry name" value="HTHREPRESSR"/>
</dbReference>
<feature type="domain" description="Homeobox" evidence="8">
    <location>
        <begin position="182"/>
        <end position="242"/>
    </location>
</feature>
<evidence type="ECO:0000256" key="1">
    <source>
        <dbReference type="ARBA" id="ARBA00004123"/>
    </source>
</evidence>
<dbReference type="FunFam" id="1.10.10.60:FF:000424">
    <property type="entry name" value="ANTP homeobox protein"/>
    <property type="match status" value="1"/>
</dbReference>
<evidence type="ECO:0000256" key="7">
    <source>
        <dbReference type="SAM" id="MobiDB-lite"/>
    </source>
</evidence>
<evidence type="ECO:0000256" key="2">
    <source>
        <dbReference type="ARBA" id="ARBA00023125"/>
    </source>
</evidence>
<keyword evidence="4 5" id="KW-0539">Nucleus</keyword>
<dbReference type="Pfam" id="PF00046">
    <property type="entry name" value="Homeodomain"/>
    <property type="match status" value="1"/>
</dbReference>
<dbReference type="Gene3D" id="1.10.10.60">
    <property type="entry name" value="Homeodomain-like"/>
    <property type="match status" value="1"/>
</dbReference>
<dbReference type="CDD" id="cd00086">
    <property type="entry name" value="homeodomain"/>
    <property type="match status" value="1"/>
</dbReference>
<reference evidence="10" key="1">
    <citation type="submission" date="2022-11" db="UniProtKB">
        <authorList>
            <consortium name="WormBaseParasite"/>
        </authorList>
    </citation>
    <scope>IDENTIFICATION</scope>
</reference>
<dbReference type="PROSITE" id="PS50071">
    <property type="entry name" value="HOMEOBOX_2"/>
    <property type="match status" value="1"/>
</dbReference>
<dbReference type="PROSITE" id="PS00027">
    <property type="entry name" value="HOMEOBOX_1"/>
    <property type="match status" value="1"/>
</dbReference>
<keyword evidence="2 5" id="KW-0238">DNA-binding</keyword>
<keyword evidence="3 5" id="KW-0371">Homeobox</keyword>
<dbReference type="InterPro" id="IPR017970">
    <property type="entry name" value="Homeobox_CS"/>
</dbReference>